<organism evidence="11 12">
    <name type="scientific">Pitta sordida</name>
    <name type="common">Hooded pitta</name>
    <dbReference type="NCBI Taxonomy" id="9163"/>
    <lineage>
        <taxon>Eukaryota</taxon>
        <taxon>Metazoa</taxon>
        <taxon>Chordata</taxon>
        <taxon>Craniata</taxon>
        <taxon>Vertebrata</taxon>
        <taxon>Euteleostomi</taxon>
        <taxon>Archelosauria</taxon>
        <taxon>Archosauria</taxon>
        <taxon>Dinosauria</taxon>
        <taxon>Saurischia</taxon>
        <taxon>Theropoda</taxon>
        <taxon>Coelurosauria</taxon>
        <taxon>Aves</taxon>
        <taxon>Neognathae</taxon>
        <taxon>Neoaves</taxon>
        <taxon>Telluraves</taxon>
        <taxon>Australaves</taxon>
        <taxon>Passeriformes</taxon>
        <taxon>Pittidae</taxon>
        <taxon>Pitta</taxon>
    </lineage>
</organism>
<reference evidence="11" key="1">
    <citation type="submission" date="2019-10" db="EMBL/GenBank/DDBJ databases">
        <title>Bird 10,000 Genomes (B10K) Project - Family phase.</title>
        <authorList>
            <person name="Zhang G."/>
        </authorList>
    </citation>
    <scope>NUCLEOTIDE SEQUENCE</scope>
    <source>
        <strain evidence="11">B10K-DU-002-53</strain>
        <tissue evidence="11">Muscle</tissue>
    </source>
</reference>
<evidence type="ECO:0000256" key="7">
    <source>
        <dbReference type="ARBA" id="ARBA00023157"/>
    </source>
</evidence>
<dbReference type="SMART" id="SM00921">
    <property type="entry name" value="MHC_II_beta"/>
    <property type="match status" value="1"/>
</dbReference>
<dbReference type="Proteomes" id="UP000633448">
    <property type="component" value="Unassembled WGS sequence"/>
</dbReference>
<accession>A0A851FHQ7</accession>
<evidence type="ECO:0000259" key="10">
    <source>
        <dbReference type="SMART" id="SM00921"/>
    </source>
</evidence>
<dbReference type="AlphaFoldDB" id="A0A851FHQ7"/>
<dbReference type="InterPro" id="IPR050160">
    <property type="entry name" value="MHC/Immunoglobulin"/>
</dbReference>
<evidence type="ECO:0000256" key="2">
    <source>
        <dbReference type="ARBA" id="ARBA00022692"/>
    </source>
</evidence>
<evidence type="ECO:0000313" key="11">
    <source>
        <dbReference type="EMBL" id="NWI91367.1"/>
    </source>
</evidence>
<dbReference type="Gene3D" id="3.10.320.10">
    <property type="entry name" value="Class II Histocompatibility Antigen, M Beta Chain, Chain B, domain 1"/>
    <property type="match status" value="1"/>
</dbReference>
<evidence type="ECO:0000256" key="6">
    <source>
        <dbReference type="ARBA" id="ARBA00023136"/>
    </source>
</evidence>
<dbReference type="SUPFAM" id="SSF54452">
    <property type="entry name" value="MHC antigen-recognition domain"/>
    <property type="match status" value="1"/>
</dbReference>
<evidence type="ECO:0000313" key="12">
    <source>
        <dbReference type="Proteomes" id="UP000633448"/>
    </source>
</evidence>
<keyword evidence="9" id="KW-0491">MHC II</keyword>
<dbReference type="PANTHER" id="PTHR19944">
    <property type="entry name" value="MHC CLASS II-RELATED"/>
    <property type="match status" value="1"/>
</dbReference>
<keyword evidence="2" id="KW-0812">Transmembrane</keyword>
<dbReference type="EMBL" id="WEKX01014979">
    <property type="protein sequence ID" value="NWI91367.1"/>
    <property type="molecule type" value="Genomic_DNA"/>
</dbReference>
<dbReference type="InterPro" id="IPR011162">
    <property type="entry name" value="MHC_I/II-like_Ag-recog"/>
</dbReference>
<dbReference type="Pfam" id="PF00969">
    <property type="entry name" value="MHC_II_beta"/>
    <property type="match status" value="1"/>
</dbReference>
<evidence type="ECO:0000256" key="8">
    <source>
        <dbReference type="ARBA" id="ARBA00023180"/>
    </source>
</evidence>
<protein>
    <submittedName>
        <fullName evidence="11">HB2L protein</fullName>
    </submittedName>
</protein>
<evidence type="ECO:0000256" key="3">
    <source>
        <dbReference type="ARBA" id="ARBA00022859"/>
    </source>
</evidence>
<comment type="subcellular location">
    <subcellularLocation>
        <location evidence="1">Membrane</location>
        <topology evidence="1">Single-pass type I membrane protein</topology>
    </subcellularLocation>
</comment>
<dbReference type="GO" id="GO:0042613">
    <property type="term" value="C:MHC class II protein complex"/>
    <property type="evidence" value="ECO:0007669"/>
    <property type="project" value="UniProtKB-KW"/>
</dbReference>
<dbReference type="InterPro" id="IPR014745">
    <property type="entry name" value="MHC_II_a/b_N"/>
</dbReference>
<evidence type="ECO:0000256" key="4">
    <source>
        <dbReference type="ARBA" id="ARBA00022989"/>
    </source>
</evidence>
<keyword evidence="4" id="KW-1133">Transmembrane helix</keyword>
<keyword evidence="6" id="KW-0472">Membrane</keyword>
<feature type="non-terminal residue" evidence="11">
    <location>
        <position position="1"/>
    </location>
</feature>
<evidence type="ECO:0000256" key="5">
    <source>
        <dbReference type="ARBA" id="ARBA00023130"/>
    </source>
</evidence>
<dbReference type="PANTHER" id="PTHR19944:SF99">
    <property type="entry name" value="HLA CLASS II HISTOCOMPATIBILITY ANTIGEN, DRB1 BETA CHAIN"/>
    <property type="match status" value="1"/>
</dbReference>
<gene>
    <name evidence="11" type="primary">Hb2l_7</name>
    <name evidence="11" type="ORF">PITSOR_R11620</name>
</gene>
<evidence type="ECO:0000256" key="9">
    <source>
        <dbReference type="ARBA" id="ARBA00023182"/>
    </source>
</evidence>
<feature type="non-terminal residue" evidence="11">
    <location>
        <position position="113"/>
    </location>
</feature>
<dbReference type="FunFam" id="3.10.320.10:FF:000001">
    <property type="entry name" value="HLA class II histocompatibility antigen, DRB1-1 beta chain"/>
    <property type="match status" value="1"/>
</dbReference>
<keyword evidence="5" id="KW-1064">Adaptive immunity</keyword>
<keyword evidence="8" id="KW-0325">Glycoprotein</keyword>
<keyword evidence="7" id="KW-1015">Disulfide bond</keyword>
<keyword evidence="3" id="KW-0391">Immunity</keyword>
<feature type="domain" description="MHC class II beta chain N-terminal" evidence="10">
    <location>
        <begin position="20"/>
        <end position="94"/>
    </location>
</feature>
<dbReference type="OrthoDB" id="10043043at2759"/>
<dbReference type="GO" id="GO:0002250">
    <property type="term" value="P:adaptive immune response"/>
    <property type="evidence" value="ECO:0007669"/>
    <property type="project" value="UniProtKB-KW"/>
</dbReference>
<dbReference type="InterPro" id="IPR000353">
    <property type="entry name" value="MHC_II_b_N"/>
</dbReference>
<evidence type="ECO:0000256" key="1">
    <source>
        <dbReference type="ARBA" id="ARBA00004479"/>
    </source>
</evidence>
<dbReference type="GO" id="GO:0002504">
    <property type="term" value="P:antigen processing and presentation of peptide or polysaccharide antigen via MHC class II"/>
    <property type="evidence" value="ECO:0007669"/>
    <property type="project" value="UniProtKB-KW"/>
</dbReference>
<keyword evidence="12" id="KW-1185">Reference proteome</keyword>
<sequence length="113" mass="13186">GHPLTCVPAHSGVFQEMGKSECHFINSTNRVRFVHRRIYNREQYVHFNSDVGEYVGDTPHGEIQARYWNSQPALMEYKRAAVDRYCQHNYKLDAPFTVERRVPHSPSQSVTIH</sequence>
<comment type="caution">
    <text evidence="11">The sequence shown here is derived from an EMBL/GenBank/DDBJ whole genome shotgun (WGS) entry which is preliminary data.</text>
</comment>
<name>A0A851FHQ7_PITSO</name>
<proteinExistence type="predicted"/>